<dbReference type="PANTHER" id="PTHR21310:SF15">
    <property type="entry name" value="AMINOGLYCOSIDE PHOSPHOTRANSFERASE DOMAIN-CONTAINING PROTEIN"/>
    <property type="match status" value="1"/>
</dbReference>
<dbReference type="Pfam" id="PF01636">
    <property type="entry name" value="APH"/>
    <property type="match status" value="1"/>
</dbReference>
<name>Q54P73_DICDI</name>
<dbReference type="dictyBase" id="DDB_G0284751"/>
<dbReference type="SUPFAM" id="SSF56112">
    <property type="entry name" value="Protein kinase-like (PK-like)"/>
    <property type="match status" value="1"/>
</dbReference>
<dbReference type="Proteomes" id="UP000002195">
    <property type="component" value="Unassembled WGS sequence"/>
</dbReference>
<reference evidence="2 3" key="1">
    <citation type="journal article" date="2005" name="Nature">
        <title>The genome of the social amoeba Dictyostelium discoideum.</title>
        <authorList>
            <consortium name="The Dictyostelium discoideum Sequencing Consortium"/>
            <person name="Eichinger L."/>
            <person name="Pachebat J.A."/>
            <person name="Glockner G."/>
            <person name="Rajandream M.A."/>
            <person name="Sucgang R."/>
            <person name="Berriman M."/>
            <person name="Song J."/>
            <person name="Olsen R."/>
            <person name="Szafranski K."/>
            <person name="Xu Q."/>
            <person name="Tunggal B."/>
            <person name="Kummerfeld S."/>
            <person name="Madera M."/>
            <person name="Konfortov B.A."/>
            <person name="Rivero F."/>
            <person name="Bankier A.T."/>
            <person name="Lehmann R."/>
            <person name="Hamlin N."/>
            <person name="Davies R."/>
            <person name="Gaudet P."/>
            <person name="Fey P."/>
            <person name="Pilcher K."/>
            <person name="Chen G."/>
            <person name="Saunders D."/>
            <person name="Sodergren E."/>
            <person name="Davis P."/>
            <person name="Kerhornou A."/>
            <person name="Nie X."/>
            <person name="Hall N."/>
            <person name="Anjard C."/>
            <person name="Hemphill L."/>
            <person name="Bason N."/>
            <person name="Farbrother P."/>
            <person name="Desany B."/>
            <person name="Just E."/>
            <person name="Morio T."/>
            <person name="Rost R."/>
            <person name="Churcher C."/>
            <person name="Cooper J."/>
            <person name="Haydock S."/>
            <person name="van Driessche N."/>
            <person name="Cronin A."/>
            <person name="Goodhead I."/>
            <person name="Muzny D."/>
            <person name="Mourier T."/>
            <person name="Pain A."/>
            <person name="Lu M."/>
            <person name="Harper D."/>
            <person name="Lindsay R."/>
            <person name="Hauser H."/>
            <person name="James K."/>
            <person name="Quiles M."/>
            <person name="Madan Babu M."/>
            <person name="Saito T."/>
            <person name="Buchrieser C."/>
            <person name="Wardroper A."/>
            <person name="Felder M."/>
            <person name="Thangavelu M."/>
            <person name="Johnson D."/>
            <person name="Knights A."/>
            <person name="Loulseged H."/>
            <person name="Mungall K."/>
            <person name="Oliver K."/>
            <person name="Price C."/>
            <person name="Quail M.A."/>
            <person name="Urushihara H."/>
            <person name="Hernandez J."/>
            <person name="Rabbinowitsch E."/>
            <person name="Steffen D."/>
            <person name="Sanders M."/>
            <person name="Ma J."/>
            <person name="Kohara Y."/>
            <person name="Sharp S."/>
            <person name="Simmonds M."/>
            <person name="Spiegler S."/>
            <person name="Tivey A."/>
            <person name="Sugano S."/>
            <person name="White B."/>
            <person name="Walker D."/>
            <person name="Woodward J."/>
            <person name="Winckler T."/>
            <person name="Tanaka Y."/>
            <person name="Shaulsky G."/>
            <person name="Schleicher M."/>
            <person name="Weinstock G."/>
            <person name="Rosenthal A."/>
            <person name="Cox E.C."/>
            <person name="Chisholm R.L."/>
            <person name="Gibbs R."/>
            <person name="Loomis W.F."/>
            <person name="Platzer M."/>
            <person name="Kay R.R."/>
            <person name="Williams J."/>
            <person name="Dear P.H."/>
            <person name="Noegel A.A."/>
            <person name="Barrell B."/>
            <person name="Kuspa A."/>
        </authorList>
    </citation>
    <scope>NUCLEOTIDE SEQUENCE [LARGE SCALE GENOMIC DNA]</scope>
    <source>
        <strain evidence="2 3">AX4</strain>
    </source>
</reference>
<dbReference type="Gene3D" id="3.90.1200.10">
    <property type="match status" value="1"/>
</dbReference>
<dbReference type="GeneID" id="8624754"/>
<dbReference type="PANTHER" id="PTHR21310">
    <property type="entry name" value="AMINOGLYCOSIDE PHOSPHOTRANSFERASE-RELATED-RELATED"/>
    <property type="match status" value="1"/>
</dbReference>
<organism evidence="2 3">
    <name type="scientific">Dictyostelium discoideum</name>
    <name type="common">Social amoeba</name>
    <dbReference type="NCBI Taxonomy" id="44689"/>
    <lineage>
        <taxon>Eukaryota</taxon>
        <taxon>Amoebozoa</taxon>
        <taxon>Evosea</taxon>
        <taxon>Eumycetozoa</taxon>
        <taxon>Dictyostelia</taxon>
        <taxon>Dictyosteliales</taxon>
        <taxon>Dictyosteliaceae</taxon>
        <taxon>Dictyostelium</taxon>
    </lineage>
</organism>
<accession>Q54P73</accession>
<dbReference type="AlphaFoldDB" id="Q54P73"/>
<dbReference type="InParanoid" id="Q54P73"/>
<evidence type="ECO:0000259" key="1">
    <source>
        <dbReference type="Pfam" id="PF01636"/>
    </source>
</evidence>
<gene>
    <name evidence="2" type="ORF">DDB_G0284751</name>
</gene>
<dbReference type="KEGG" id="ddi:DDB_G0284751"/>
<dbReference type="VEuPathDB" id="AmoebaDB:DDB_G0284751"/>
<proteinExistence type="predicted"/>
<evidence type="ECO:0000313" key="3">
    <source>
        <dbReference type="Proteomes" id="UP000002195"/>
    </source>
</evidence>
<feature type="domain" description="Aminoglycoside phosphotransferase" evidence="1">
    <location>
        <begin position="123"/>
        <end position="331"/>
    </location>
</feature>
<dbReference type="InterPro" id="IPR011009">
    <property type="entry name" value="Kinase-like_dom_sf"/>
</dbReference>
<dbReference type="InterPro" id="IPR002575">
    <property type="entry name" value="Aminoglycoside_PTrfase"/>
</dbReference>
<dbReference type="InterPro" id="IPR051678">
    <property type="entry name" value="AGP_Transferase"/>
</dbReference>
<protein>
    <recommendedName>
        <fullName evidence="1">Aminoglycoside phosphotransferase domain-containing protein</fullName>
    </recommendedName>
</protein>
<dbReference type="RefSeq" id="XP_638385.1">
    <property type="nucleotide sequence ID" value="XM_633293.1"/>
</dbReference>
<keyword evidence="3" id="KW-1185">Reference proteome</keyword>
<dbReference type="OMA" id="ILSHVYG"/>
<dbReference type="EMBL" id="AAFI02000071">
    <property type="protein sequence ID" value="EAL65028.1"/>
    <property type="molecule type" value="Genomic_DNA"/>
</dbReference>
<sequence>MKATNSNIKKAIQTILKKQIPGKLWIIDEMVSNLENLQIKDCSKGCDNLVYLVSLKNENNNIKNGDDNNDNDNDNDNDEEKIIIRIPKLLGDEDCPIMHTPKMQAELLKVLNEMKFNEIDIMVPNLLSYDDQFVIESYIPSQDLSEVFSKPSQMNDTQIKQVFTKIGTILKRIHSKSTPSASYGSLKNVQLQGSLSNWNDYFEIDFIKQFDTMEINIEIINNYNNNNNNNNNKFKDREEVINRLKGFYYGDVKKYLLEFNKPTLVHADLCSNNIRINKCKNKNNNNDDIKVTGIIDFADSISGDGLYDIGRILSHVYGDWRFIDAIEIGYCENSSPFNQTQLKMIIFYALSFCCWLLDISDTEDDIIKYNQILSSLLNHYKNKINK</sequence>
<dbReference type="PaxDb" id="44689-DDB0186171"/>
<dbReference type="eggNOG" id="ENOG502RG0T">
    <property type="taxonomic scope" value="Eukaryota"/>
</dbReference>
<evidence type="ECO:0000313" key="2">
    <source>
        <dbReference type="EMBL" id="EAL65028.1"/>
    </source>
</evidence>
<comment type="caution">
    <text evidence="2">The sequence shown here is derived from an EMBL/GenBank/DDBJ whole genome shotgun (WGS) entry which is preliminary data.</text>
</comment>
<dbReference type="HOGENOM" id="CLU_716533_0_0_1"/>